<evidence type="ECO:0000313" key="2">
    <source>
        <dbReference type="Proteomes" id="UP000190648"/>
    </source>
</evidence>
<reference evidence="1 2" key="1">
    <citation type="submission" date="2016-02" db="EMBL/GenBank/DDBJ databases">
        <title>Band-tailed pigeon sequencing and assembly.</title>
        <authorList>
            <person name="Soares A.E."/>
            <person name="Novak B.J."/>
            <person name="Rice E.S."/>
            <person name="O'Connell B."/>
            <person name="Chang D."/>
            <person name="Weber S."/>
            <person name="Shapiro B."/>
        </authorList>
    </citation>
    <scope>NUCLEOTIDE SEQUENCE [LARGE SCALE GENOMIC DNA]</scope>
    <source>
        <strain evidence="1">BTP2013</strain>
        <tissue evidence="1">Blood</tissue>
    </source>
</reference>
<name>A0A1V4KYZ3_PATFA</name>
<organism evidence="1 2">
    <name type="scientific">Patagioenas fasciata monilis</name>
    <dbReference type="NCBI Taxonomy" id="372326"/>
    <lineage>
        <taxon>Eukaryota</taxon>
        <taxon>Metazoa</taxon>
        <taxon>Chordata</taxon>
        <taxon>Craniata</taxon>
        <taxon>Vertebrata</taxon>
        <taxon>Euteleostomi</taxon>
        <taxon>Archelosauria</taxon>
        <taxon>Archosauria</taxon>
        <taxon>Dinosauria</taxon>
        <taxon>Saurischia</taxon>
        <taxon>Theropoda</taxon>
        <taxon>Coelurosauria</taxon>
        <taxon>Aves</taxon>
        <taxon>Neognathae</taxon>
        <taxon>Neoaves</taxon>
        <taxon>Columbimorphae</taxon>
        <taxon>Columbiformes</taxon>
        <taxon>Columbidae</taxon>
        <taxon>Patagioenas</taxon>
    </lineage>
</organism>
<dbReference type="EMBL" id="LSYS01001150">
    <property type="protein sequence ID" value="OPJ89773.1"/>
    <property type="molecule type" value="Genomic_DNA"/>
</dbReference>
<sequence length="88" mass="9899">MFRTAKRKSFLHKCPFAHSGEGCYLQEAGMASTSSQERVSGTPQDLNTLSILQRDDWIWQIICACTAWFPVTSPAESSCETRLLNFLP</sequence>
<dbReference type="AlphaFoldDB" id="A0A1V4KYZ3"/>
<dbReference type="Proteomes" id="UP000190648">
    <property type="component" value="Unassembled WGS sequence"/>
</dbReference>
<keyword evidence="2" id="KW-1185">Reference proteome</keyword>
<evidence type="ECO:0000313" key="1">
    <source>
        <dbReference type="EMBL" id="OPJ89773.1"/>
    </source>
</evidence>
<protein>
    <submittedName>
        <fullName evidence="1">Uncharacterized protein</fullName>
    </submittedName>
</protein>
<proteinExistence type="predicted"/>
<gene>
    <name evidence="1" type="ORF">AV530_003920</name>
</gene>
<comment type="caution">
    <text evidence="1">The sequence shown here is derived from an EMBL/GenBank/DDBJ whole genome shotgun (WGS) entry which is preliminary data.</text>
</comment>
<accession>A0A1V4KYZ3</accession>